<dbReference type="InterPro" id="IPR013783">
    <property type="entry name" value="Ig-like_fold"/>
</dbReference>
<feature type="binding site" evidence="16">
    <location>
        <position position="530"/>
    </location>
    <ligand>
        <name>ATP</name>
        <dbReference type="ChEBI" id="CHEBI:30616"/>
    </ligand>
</feature>
<evidence type="ECO:0000256" key="13">
    <source>
        <dbReference type="ARBA" id="ARBA00023170"/>
    </source>
</evidence>
<evidence type="ECO:0000256" key="2">
    <source>
        <dbReference type="ARBA" id="ARBA00011902"/>
    </source>
</evidence>
<dbReference type="CDD" id="cd00063">
    <property type="entry name" value="FN3"/>
    <property type="match status" value="1"/>
</dbReference>
<keyword evidence="3" id="KW-0808">Transferase</keyword>
<dbReference type="GeneID" id="113211815"/>
<dbReference type="SMART" id="SM00219">
    <property type="entry name" value="TyrKc"/>
    <property type="match status" value="1"/>
</dbReference>
<dbReference type="InterPro" id="IPR003961">
    <property type="entry name" value="FN3_dom"/>
</dbReference>
<accession>A0A6J1SXW9</accession>
<evidence type="ECO:0000313" key="20">
    <source>
        <dbReference type="Proteomes" id="UP000504606"/>
    </source>
</evidence>
<evidence type="ECO:0000256" key="11">
    <source>
        <dbReference type="ARBA" id="ARBA00023136"/>
    </source>
</evidence>
<dbReference type="Proteomes" id="UP000504606">
    <property type="component" value="Unplaced"/>
</dbReference>
<keyword evidence="20" id="KW-1185">Reference proteome</keyword>
<keyword evidence="12" id="KW-0829">Tyrosine-protein kinase</keyword>
<dbReference type="Gene3D" id="3.30.200.20">
    <property type="entry name" value="Phosphorylase Kinase, domain 1"/>
    <property type="match status" value="1"/>
</dbReference>
<reference evidence="21" key="1">
    <citation type="submission" date="2025-08" db="UniProtKB">
        <authorList>
            <consortium name="RefSeq"/>
        </authorList>
    </citation>
    <scope>IDENTIFICATION</scope>
    <source>
        <tissue evidence="21">Whole organism</tissue>
    </source>
</reference>
<dbReference type="InterPro" id="IPR017441">
    <property type="entry name" value="Protein_kinase_ATP_BS"/>
</dbReference>
<evidence type="ECO:0000256" key="6">
    <source>
        <dbReference type="ARBA" id="ARBA00022737"/>
    </source>
</evidence>
<evidence type="ECO:0000256" key="7">
    <source>
        <dbReference type="ARBA" id="ARBA00022741"/>
    </source>
</evidence>
<comment type="subcellular location">
    <subcellularLocation>
        <location evidence="1">Membrane</location>
        <topology evidence="1">Single-pass type I membrane protein</topology>
    </subcellularLocation>
</comment>
<dbReference type="Pfam" id="PF07714">
    <property type="entry name" value="PK_Tyr_Ser-Thr"/>
    <property type="match status" value="1"/>
</dbReference>
<feature type="transmembrane region" description="Helical" evidence="17">
    <location>
        <begin position="410"/>
        <end position="432"/>
    </location>
</feature>
<dbReference type="CDD" id="cd00192">
    <property type="entry name" value="PTKc"/>
    <property type="match status" value="1"/>
</dbReference>
<dbReference type="Gene3D" id="2.60.40.10">
    <property type="entry name" value="Immunoglobulins"/>
    <property type="match status" value="2"/>
</dbReference>
<evidence type="ECO:0000256" key="16">
    <source>
        <dbReference type="PROSITE-ProRule" id="PRU10141"/>
    </source>
</evidence>
<evidence type="ECO:0000256" key="1">
    <source>
        <dbReference type="ARBA" id="ARBA00004479"/>
    </source>
</evidence>
<gene>
    <name evidence="21" type="primary">LOC113211815</name>
</gene>
<dbReference type="InterPro" id="IPR008266">
    <property type="entry name" value="Tyr_kinase_AS"/>
</dbReference>
<dbReference type="SUPFAM" id="SSF49265">
    <property type="entry name" value="Fibronectin type III"/>
    <property type="match status" value="2"/>
</dbReference>
<feature type="domain" description="Protein kinase" evidence="19">
    <location>
        <begin position="498"/>
        <end position="820"/>
    </location>
</feature>
<dbReference type="PANTHER" id="PTHR24416">
    <property type="entry name" value="TYROSINE-PROTEIN KINASE RECEPTOR"/>
    <property type="match status" value="1"/>
</dbReference>
<evidence type="ECO:0000259" key="19">
    <source>
        <dbReference type="PROSITE" id="PS50011"/>
    </source>
</evidence>
<dbReference type="GO" id="GO:0004714">
    <property type="term" value="F:transmembrane receptor protein tyrosine kinase activity"/>
    <property type="evidence" value="ECO:0007669"/>
    <property type="project" value="UniProtKB-EC"/>
</dbReference>
<dbReference type="OrthoDB" id="3256376at2759"/>
<dbReference type="PROSITE" id="PS00107">
    <property type="entry name" value="PROTEIN_KINASE_ATP"/>
    <property type="match status" value="1"/>
</dbReference>
<keyword evidence="9 16" id="KW-0067">ATP-binding</keyword>
<evidence type="ECO:0000256" key="10">
    <source>
        <dbReference type="ARBA" id="ARBA00022989"/>
    </source>
</evidence>
<dbReference type="GO" id="GO:0005886">
    <property type="term" value="C:plasma membrane"/>
    <property type="evidence" value="ECO:0007669"/>
    <property type="project" value="TreeGrafter"/>
</dbReference>
<dbReference type="FunFam" id="1.10.510.10:FF:000190">
    <property type="entry name" value="Proto-oncogene tyrosine-protein kinase receptor Ret"/>
    <property type="match status" value="1"/>
</dbReference>
<evidence type="ECO:0000256" key="9">
    <source>
        <dbReference type="ARBA" id="ARBA00022840"/>
    </source>
</evidence>
<dbReference type="KEGG" id="foc:113211815"/>
<proteinExistence type="predicted"/>
<dbReference type="GO" id="GO:0043235">
    <property type="term" value="C:receptor complex"/>
    <property type="evidence" value="ECO:0007669"/>
    <property type="project" value="TreeGrafter"/>
</dbReference>
<dbReference type="PROSITE" id="PS50011">
    <property type="entry name" value="PROTEIN_KINASE_DOM"/>
    <property type="match status" value="1"/>
</dbReference>
<dbReference type="EC" id="2.7.10.1" evidence="2"/>
<dbReference type="Gene3D" id="1.10.510.10">
    <property type="entry name" value="Transferase(Phosphotransferase) domain 1"/>
    <property type="match status" value="1"/>
</dbReference>
<evidence type="ECO:0000256" key="14">
    <source>
        <dbReference type="ARBA" id="ARBA00023180"/>
    </source>
</evidence>
<evidence type="ECO:0000313" key="21">
    <source>
        <dbReference type="RefSeq" id="XP_026286089.2"/>
    </source>
</evidence>
<keyword evidence="10 17" id="KW-1133">Transmembrane helix</keyword>
<feature type="signal peptide" evidence="18">
    <location>
        <begin position="1"/>
        <end position="18"/>
    </location>
</feature>
<evidence type="ECO:0000256" key="17">
    <source>
        <dbReference type="SAM" id="Phobius"/>
    </source>
</evidence>
<dbReference type="AlphaFoldDB" id="A0A6J1SXW9"/>
<keyword evidence="4 17" id="KW-0812">Transmembrane</keyword>
<evidence type="ECO:0000256" key="3">
    <source>
        <dbReference type="ARBA" id="ARBA00022679"/>
    </source>
</evidence>
<dbReference type="SUPFAM" id="SSF56112">
    <property type="entry name" value="Protein kinase-like (PK-like)"/>
    <property type="match status" value="1"/>
</dbReference>
<keyword evidence="11 17" id="KW-0472">Membrane</keyword>
<dbReference type="PROSITE" id="PS00109">
    <property type="entry name" value="PROTEIN_KINASE_TYR"/>
    <property type="match status" value="1"/>
</dbReference>
<keyword evidence="13" id="KW-0675">Receptor</keyword>
<keyword evidence="8" id="KW-0418">Kinase</keyword>
<comment type="catalytic activity">
    <reaction evidence="15">
        <text>L-tyrosyl-[protein] + ATP = O-phospho-L-tyrosyl-[protein] + ADP + H(+)</text>
        <dbReference type="Rhea" id="RHEA:10596"/>
        <dbReference type="Rhea" id="RHEA-COMP:10136"/>
        <dbReference type="Rhea" id="RHEA-COMP:20101"/>
        <dbReference type="ChEBI" id="CHEBI:15378"/>
        <dbReference type="ChEBI" id="CHEBI:30616"/>
        <dbReference type="ChEBI" id="CHEBI:46858"/>
        <dbReference type="ChEBI" id="CHEBI:61978"/>
        <dbReference type="ChEBI" id="CHEBI:456216"/>
        <dbReference type="EC" id="2.7.10.1"/>
    </reaction>
</comment>
<dbReference type="RefSeq" id="XP_026286089.2">
    <property type="nucleotide sequence ID" value="XM_026430304.2"/>
</dbReference>
<name>A0A6J1SXW9_FRAOC</name>
<evidence type="ECO:0000256" key="4">
    <source>
        <dbReference type="ARBA" id="ARBA00022692"/>
    </source>
</evidence>
<evidence type="ECO:0000256" key="5">
    <source>
        <dbReference type="ARBA" id="ARBA00022729"/>
    </source>
</evidence>
<evidence type="ECO:0000256" key="8">
    <source>
        <dbReference type="ARBA" id="ARBA00022777"/>
    </source>
</evidence>
<dbReference type="InterPro" id="IPR000719">
    <property type="entry name" value="Prot_kinase_dom"/>
</dbReference>
<dbReference type="InterPro" id="IPR011009">
    <property type="entry name" value="Kinase-like_dom_sf"/>
</dbReference>
<dbReference type="PANTHER" id="PTHR24416:SF620">
    <property type="entry name" value="TYROSINE-PROTEIN KINASE RECEPTOR TORSO"/>
    <property type="match status" value="1"/>
</dbReference>
<keyword evidence="6" id="KW-0677">Repeat</keyword>
<dbReference type="GO" id="GO:1902533">
    <property type="term" value="P:positive regulation of intracellular signal transduction"/>
    <property type="evidence" value="ECO:0007669"/>
    <property type="project" value="UniProtKB-ARBA"/>
</dbReference>
<feature type="chain" id="PRO_5038885407" description="receptor protein-tyrosine kinase" evidence="18">
    <location>
        <begin position="19"/>
        <end position="836"/>
    </location>
</feature>
<organism evidence="20 21">
    <name type="scientific">Frankliniella occidentalis</name>
    <name type="common">Western flower thrips</name>
    <name type="synonym">Euthrips occidentalis</name>
    <dbReference type="NCBI Taxonomy" id="133901"/>
    <lineage>
        <taxon>Eukaryota</taxon>
        <taxon>Metazoa</taxon>
        <taxon>Ecdysozoa</taxon>
        <taxon>Arthropoda</taxon>
        <taxon>Hexapoda</taxon>
        <taxon>Insecta</taxon>
        <taxon>Pterygota</taxon>
        <taxon>Neoptera</taxon>
        <taxon>Paraneoptera</taxon>
        <taxon>Thysanoptera</taxon>
        <taxon>Terebrantia</taxon>
        <taxon>Thripoidea</taxon>
        <taxon>Thripidae</taxon>
        <taxon>Frankliniella</taxon>
    </lineage>
</organism>
<protein>
    <recommendedName>
        <fullName evidence="2">receptor protein-tyrosine kinase</fullName>
        <ecNumber evidence="2">2.7.10.1</ecNumber>
    </recommendedName>
</protein>
<evidence type="ECO:0000256" key="18">
    <source>
        <dbReference type="SAM" id="SignalP"/>
    </source>
</evidence>
<sequence length="836" mass="92704">MAALAFLLLVFLARPNSGEDRVDLGGRQEPLNLPLLAQCEAKACPGPRCASAADCCLRRKTTDDSCGGACACARTGTLTQDPAPCPQLTAPELHCREYDRLSVRYPWRGMPQDNVYLVEVRELGGDWRHANITRLQIGYVRGLRPATEYQVRVTSFGPLGRRCTSATSALFSTTADQDYVSPPPQSMHLESMEYDETHGHARVSWKPAAADPACMYAVFWFPGKDQSYGERELNVYDSPREITLNNLTLDDTYIVLARSMSQNKKSESNETRLLDGLRVKSCNEAHGNNLTICTPEQVHGLSVYAECHVSPWRPGPGKDVIVDLKVNWTRPAAEPLRYRLHVRDMPILLTVDSLQLRANLTLPGNVTSHTIRGLAVHPSFFVEVWAESVAGAGPSVTEVCEVDPASWPGVWVAVVVCMMLVVVFVVGTAYAWHRRTKAKETKKRNKIFENLDRFQKISDGGVMSSCVSGGGTGAMTSLLALPGVLGALEGCIVPASSLLLLETLGSGCFGTVCKGILTCHDGKLEEVAVKRLRDNATPEEARHFSDEIALMKSVGHHKNIVSMVGCCIEGGVTLLIVEYCALGDLQRFLREAAKAMSEERGPDLKYIDICHSDSDSENDYYERQAKLSQRITAANAVSNATYGMDMGDSDQKNSLRLSSKDLLAFARQVADGMEYLASTRLVHRDLAARNILVCEDRTVKISDFGLSRDIYEQNVYHQSGYDKVPIKWMAMESLMHREYTTQSDVWSFGILLWEIVTFGGSPYPSIPNNGLFQLLQRGYRMEKPANCSEELYQVMRQCWREKPSERPTFTDLKKRLDDLLVTAAENQGADYLPLIS</sequence>
<dbReference type="InterPro" id="IPR001245">
    <property type="entry name" value="Ser-Thr/Tyr_kinase_cat_dom"/>
</dbReference>
<dbReference type="InterPro" id="IPR050122">
    <property type="entry name" value="RTK"/>
</dbReference>
<dbReference type="GO" id="GO:0005524">
    <property type="term" value="F:ATP binding"/>
    <property type="evidence" value="ECO:0007669"/>
    <property type="project" value="UniProtKB-UniRule"/>
</dbReference>
<dbReference type="GO" id="GO:0007169">
    <property type="term" value="P:cell surface receptor protein tyrosine kinase signaling pathway"/>
    <property type="evidence" value="ECO:0007669"/>
    <property type="project" value="TreeGrafter"/>
</dbReference>
<dbReference type="InterPro" id="IPR036116">
    <property type="entry name" value="FN3_sf"/>
</dbReference>
<dbReference type="InterPro" id="IPR020635">
    <property type="entry name" value="Tyr_kinase_cat_dom"/>
</dbReference>
<keyword evidence="14" id="KW-0325">Glycoprotein</keyword>
<evidence type="ECO:0000256" key="15">
    <source>
        <dbReference type="ARBA" id="ARBA00051243"/>
    </source>
</evidence>
<evidence type="ECO:0000256" key="12">
    <source>
        <dbReference type="ARBA" id="ARBA00023137"/>
    </source>
</evidence>
<keyword evidence="7 16" id="KW-0547">Nucleotide-binding</keyword>
<keyword evidence="5 18" id="KW-0732">Signal</keyword>